<proteinExistence type="predicted"/>
<accession>A0A4Z1K223</accession>
<comment type="caution">
    <text evidence="1">The sequence shown here is derived from an EMBL/GenBank/DDBJ whole genome shotgun (WGS) entry which is preliminary data.</text>
</comment>
<dbReference type="AlphaFoldDB" id="A0A4Z1K223"/>
<name>A0A4Z1K223_9HELO</name>
<organism evidence="1 2">
    <name type="scientific">Botrytis elliptica</name>
    <dbReference type="NCBI Taxonomy" id="278938"/>
    <lineage>
        <taxon>Eukaryota</taxon>
        <taxon>Fungi</taxon>
        <taxon>Dikarya</taxon>
        <taxon>Ascomycota</taxon>
        <taxon>Pezizomycotina</taxon>
        <taxon>Leotiomycetes</taxon>
        <taxon>Helotiales</taxon>
        <taxon>Sclerotiniaceae</taxon>
        <taxon>Botrytis</taxon>
    </lineage>
</organism>
<protein>
    <submittedName>
        <fullName evidence="1">Uncharacterized protein</fullName>
    </submittedName>
</protein>
<dbReference type="EMBL" id="PQXM01000027">
    <property type="protein sequence ID" value="TGO79616.1"/>
    <property type="molecule type" value="Genomic_DNA"/>
</dbReference>
<evidence type="ECO:0000313" key="2">
    <source>
        <dbReference type="Proteomes" id="UP000297229"/>
    </source>
</evidence>
<gene>
    <name evidence="1" type="ORF">BELL_0027g00070</name>
</gene>
<dbReference type="Proteomes" id="UP000297229">
    <property type="component" value="Unassembled WGS sequence"/>
</dbReference>
<evidence type="ECO:0000313" key="1">
    <source>
        <dbReference type="EMBL" id="TGO79616.1"/>
    </source>
</evidence>
<reference evidence="1 2" key="1">
    <citation type="submission" date="2017-12" db="EMBL/GenBank/DDBJ databases">
        <title>Comparative genomics of Botrytis spp.</title>
        <authorList>
            <person name="Valero-Jimenez C.A."/>
            <person name="Tapia P."/>
            <person name="Veloso J."/>
            <person name="Silva-Moreno E."/>
            <person name="Staats M."/>
            <person name="Valdes J.H."/>
            <person name="Van Kan J.A.L."/>
        </authorList>
    </citation>
    <scope>NUCLEOTIDE SEQUENCE [LARGE SCALE GENOMIC DNA]</scope>
    <source>
        <strain evidence="1 2">Be9601</strain>
    </source>
</reference>
<sequence length="63" mass="7122">MFYYNGKASKMKSYDTLQTPLEPSARGLDGSFSVSLSPANNANSRFIHHYHLIARTISWTTIK</sequence>
<keyword evidence="2" id="KW-1185">Reference proteome</keyword>